<comment type="PTM">
    <text evidence="3">Phosphorylated by CheA. Phosphorylation of the N-terminal regulatory domain activates the methylesterase activity.</text>
</comment>
<comment type="subcellular location">
    <subcellularLocation>
        <location evidence="3">Cytoplasm</location>
    </subcellularLocation>
</comment>
<comment type="catalytic activity">
    <reaction evidence="2 3">
        <text>[protein]-L-glutamate 5-O-methyl ester + H2O = L-glutamyl-[protein] + methanol + H(+)</text>
        <dbReference type="Rhea" id="RHEA:23236"/>
        <dbReference type="Rhea" id="RHEA-COMP:10208"/>
        <dbReference type="Rhea" id="RHEA-COMP:10311"/>
        <dbReference type="ChEBI" id="CHEBI:15377"/>
        <dbReference type="ChEBI" id="CHEBI:15378"/>
        <dbReference type="ChEBI" id="CHEBI:17790"/>
        <dbReference type="ChEBI" id="CHEBI:29973"/>
        <dbReference type="ChEBI" id="CHEBI:82795"/>
        <dbReference type="EC" id="3.1.1.61"/>
    </reaction>
</comment>
<comment type="similarity">
    <text evidence="3">Belongs to the CheB family.</text>
</comment>
<evidence type="ECO:0000313" key="9">
    <source>
        <dbReference type="EMBL" id="AEJ20862.1"/>
    </source>
</evidence>
<dbReference type="GO" id="GO:0006935">
    <property type="term" value="P:chemotaxis"/>
    <property type="evidence" value="ECO:0007669"/>
    <property type="project" value="UniProtKB-UniRule"/>
</dbReference>
<keyword evidence="3" id="KW-0963">Cytoplasm</keyword>
<evidence type="ECO:0000256" key="4">
    <source>
        <dbReference type="PROSITE-ProRule" id="PRU00050"/>
    </source>
</evidence>
<keyword evidence="3 4" id="KW-0145">Chemotaxis</keyword>
<gene>
    <name evidence="3" type="primary">cheB</name>
    <name evidence="9" type="ordered locus">Spica_2766</name>
</gene>
<feature type="active site" evidence="3 4">
    <location>
        <position position="187"/>
    </location>
</feature>
<feature type="modified residue" description="4-aspartylphosphate" evidence="3 5">
    <location>
        <position position="57"/>
    </location>
</feature>
<dbReference type="PROSITE" id="PS50122">
    <property type="entry name" value="CHEB"/>
    <property type="match status" value="1"/>
</dbReference>
<dbReference type="Pfam" id="PF01339">
    <property type="entry name" value="CheB_methylest"/>
    <property type="match status" value="1"/>
</dbReference>
<dbReference type="SUPFAM" id="SSF52172">
    <property type="entry name" value="CheY-like"/>
    <property type="match status" value="1"/>
</dbReference>
<keyword evidence="3 5" id="KW-0597">Phosphoprotein</keyword>
<dbReference type="Proteomes" id="UP000000503">
    <property type="component" value="Chromosome"/>
</dbReference>
<dbReference type="InterPro" id="IPR011006">
    <property type="entry name" value="CheY-like_superfamily"/>
</dbReference>
<organism evidence="9 10">
    <name type="scientific">Gracilinema caldarium (strain ATCC 51460 / DSM 7334 / H1)</name>
    <name type="common">Treponema caldarium</name>
    <dbReference type="NCBI Taxonomy" id="744872"/>
    <lineage>
        <taxon>Bacteria</taxon>
        <taxon>Pseudomonadati</taxon>
        <taxon>Spirochaetota</taxon>
        <taxon>Spirochaetia</taxon>
        <taxon>Spirochaetales</taxon>
        <taxon>Breznakiellaceae</taxon>
        <taxon>Gracilinema</taxon>
    </lineage>
</organism>
<dbReference type="SUPFAM" id="SSF52738">
    <property type="entry name" value="Methylesterase CheB, C-terminal domain"/>
    <property type="match status" value="1"/>
</dbReference>
<feature type="domain" description="Response regulatory" evidence="7">
    <location>
        <begin position="6"/>
        <end position="124"/>
    </location>
</feature>
<dbReference type="EC" id="3.5.1.44" evidence="3"/>
<dbReference type="SMART" id="SM00448">
    <property type="entry name" value="REC"/>
    <property type="match status" value="1"/>
</dbReference>
<keyword evidence="10" id="KW-1185">Reference proteome</keyword>
<reference evidence="10" key="1">
    <citation type="journal article" date="2013" name="Stand. Genomic Sci.">
        <title>Genome sequence of the thermophilic fresh-water bacterium Spirochaeta caldaria type strain (H1(T)), reclassification of Spirochaeta caldaria, Spirochaeta stenostrepta, and Spirochaeta zuelzerae in the genus Treponema as Treponema caldaria comb. nov., Treponema stenostrepta comb. nov., and Treponema zuelzerae comb. nov., and emendation of the genus Treponema.</title>
        <authorList>
            <person name="Abt B."/>
            <person name="Goker M."/>
            <person name="Scheuner C."/>
            <person name="Han C."/>
            <person name="Lu M."/>
            <person name="Misra M."/>
            <person name="Lapidus A."/>
            <person name="Nolan M."/>
            <person name="Lucas S."/>
            <person name="Hammon N."/>
            <person name="Deshpande S."/>
            <person name="Cheng J.F."/>
            <person name="Tapia R."/>
            <person name="Goodwin L.A."/>
            <person name="Pitluck S."/>
            <person name="Liolios K."/>
            <person name="Pagani I."/>
            <person name="Ivanova N."/>
            <person name="Mavromatis K."/>
            <person name="Mikhailova N."/>
            <person name="Huntemann M."/>
            <person name="Pati A."/>
            <person name="Chen A."/>
            <person name="Palaniappan K."/>
            <person name="Land M."/>
            <person name="Hauser L."/>
            <person name="Jeffries C.D."/>
            <person name="Rohde M."/>
            <person name="Spring S."/>
            <person name="Gronow S."/>
            <person name="Detter J.C."/>
            <person name="Bristow J."/>
            <person name="Eisen J.A."/>
            <person name="Markowitz V."/>
            <person name="Hugenholtz P."/>
            <person name="Kyrpides N.C."/>
            <person name="Woyke T."/>
            <person name="Klenk H.P."/>
        </authorList>
    </citation>
    <scope>NUCLEOTIDE SEQUENCE</scope>
    <source>
        <strain evidence="10">ATCC 51460 / DSM 7334 / H1</strain>
    </source>
</reference>
<evidence type="ECO:0000256" key="1">
    <source>
        <dbReference type="ARBA" id="ARBA00022801"/>
    </source>
</evidence>
<proteinExistence type="inferred from homology"/>
<accession>F8F172</accession>
<evidence type="ECO:0000259" key="7">
    <source>
        <dbReference type="PROSITE" id="PS50110"/>
    </source>
</evidence>
<dbReference type="InterPro" id="IPR001789">
    <property type="entry name" value="Sig_transdc_resp-reg_receiver"/>
</dbReference>
<dbReference type="PANTHER" id="PTHR42872:SF3">
    <property type="entry name" value="PROTEIN-GLUTAMATE METHYLESTERASE_PROTEIN-GLUTAMINE GLUTAMINASE 1"/>
    <property type="match status" value="1"/>
</dbReference>
<dbReference type="Pfam" id="PF00072">
    <property type="entry name" value="Response_reg"/>
    <property type="match status" value="1"/>
</dbReference>
<dbReference type="RefSeq" id="WP_013970140.1">
    <property type="nucleotide sequence ID" value="NC_015732.1"/>
</dbReference>
<dbReference type="InterPro" id="IPR008248">
    <property type="entry name" value="CheB-like"/>
</dbReference>
<sequence length="372" mass="40229">MADEISVLIVDDSALMRNLISRMVEATPGLIVADRAMNGDFALQKIERCKPDVIVLDLEMPQMNGIEFLKERKRRGIDVPVIILSSIARRGAEITMEALSLGASDFIMKPSDTQHDDIQSIKEHLTNLLLVYGKQYRQSKGLQTPSILATPPKTPQKLSELPQPVKPVRPANAPKPGPIEIIAIGISTGGPNALREVFAKLDKDLPAPIVVVQHMPPGFTEEFAKSLDKLCPLEVKEAAEGDIIKPGRILIAPGDKHLEVEKRPLATVAHISEAPPVNGHRPSADVLFASVAKEFGNRALGVIMTGMGKDGAKELGSILNSGGLTLGQDEVTSIVYGMPKVAWEMGHVMEQVPLSKMAERICTLAKDYQTGG</sequence>
<dbReference type="HOGENOM" id="CLU_000445_51_0_12"/>
<dbReference type="eggNOG" id="COG2201">
    <property type="taxonomic scope" value="Bacteria"/>
</dbReference>
<protein>
    <recommendedName>
        <fullName evidence="3">Protein-glutamate methylesterase/protein-glutamine glutaminase</fullName>
        <ecNumber evidence="3">3.1.1.61</ecNumber>
        <ecNumber evidence="3">3.5.1.44</ecNumber>
    </recommendedName>
</protein>
<keyword evidence="1 3" id="KW-0378">Hydrolase</keyword>
<dbReference type="GO" id="GO:0050568">
    <property type="term" value="F:protein-glutamine glutaminase activity"/>
    <property type="evidence" value="ECO:0007669"/>
    <property type="project" value="UniProtKB-UniRule"/>
</dbReference>
<dbReference type="AlphaFoldDB" id="F8F172"/>
<evidence type="ECO:0000256" key="5">
    <source>
        <dbReference type="PROSITE-ProRule" id="PRU00169"/>
    </source>
</evidence>
<evidence type="ECO:0000259" key="8">
    <source>
        <dbReference type="PROSITE" id="PS50122"/>
    </source>
</evidence>
<dbReference type="Gene3D" id="3.40.50.2300">
    <property type="match status" value="1"/>
</dbReference>
<dbReference type="Gene3D" id="3.40.50.180">
    <property type="entry name" value="Methylesterase CheB, C-terminal domain"/>
    <property type="match status" value="1"/>
</dbReference>
<dbReference type="KEGG" id="scd:Spica_2766"/>
<evidence type="ECO:0000256" key="3">
    <source>
        <dbReference type="HAMAP-Rule" id="MF_00099"/>
    </source>
</evidence>
<dbReference type="PROSITE" id="PS50110">
    <property type="entry name" value="RESPONSE_REGULATORY"/>
    <property type="match status" value="1"/>
</dbReference>
<feature type="active site" evidence="3 4">
    <location>
        <position position="214"/>
    </location>
</feature>
<comment type="domain">
    <text evidence="3">Contains a C-terminal catalytic domain, and an N-terminal region which modulates catalytic activity.</text>
</comment>
<dbReference type="NCBIfam" id="NF001965">
    <property type="entry name" value="PRK00742.1"/>
    <property type="match status" value="1"/>
</dbReference>
<dbReference type="CDD" id="cd16432">
    <property type="entry name" value="CheB_Rec"/>
    <property type="match status" value="1"/>
</dbReference>
<dbReference type="CDD" id="cd17541">
    <property type="entry name" value="REC_CheB-like"/>
    <property type="match status" value="1"/>
</dbReference>
<dbReference type="OrthoDB" id="9793421at2"/>
<dbReference type="HAMAP" id="MF_00099">
    <property type="entry name" value="CheB_chemtxs"/>
    <property type="match status" value="1"/>
</dbReference>
<dbReference type="EMBL" id="CP002868">
    <property type="protein sequence ID" value="AEJ20862.1"/>
    <property type="molecule type" value="Genomic_DNA"/>
</dbReference>
<dbReference type="STRING" id="744872.Spica_2766"/>
<feature type="region of interest" description="Disordered" evidence="6">
    <location>
        <begin position="145"/>
        <end position="172"/>
    </location>
</feature>
<evidence type="ECO:0000256" key="6">
    <source>
        <dbReference type="SAM" id="MobiDB-lite"/>
    </source>
</evidence>
<dbReference type="GO" id="GO:0008984">
    <property type="term" value="F:protein-glutamate methylesterase activity"/>
    <property type="evidence" value="ECO:0007669"/>
    <property type="project" value="UniProtKB-UniRule"/>
</dbReference>
<dbReference type="PANTHER" id="PTHR42872">
    <property type="entry name" value="PROTEIN-GLUTAMATE METHYLESTERASE/PROTEIN-GLUTAMINE GLUTAMINASE"/>
    <property type="match status" value="1"/>
</dbReference>
<name>F8F172_GRAC1</name>
<feature type="active site" evidence="3 4">
    <location>
        <position position="310"/>
    </location>
</feature>
<comment type="catalytic activity">
    <reaction evidence="3">
        <text>L-glutaminyl-[protein] + H2O = L-glutamyl-[protein] + NH4(+)</text>
        <dbReference type="Rhea" id="RHEA:16441"/>
        <dbReference type="Rhea" id="RHEA-COMP:10207"/>
        <dbReference type="Rhea" id="RHEA-COMP:10208"/>
        <dbReference type="ChEBI" id="CHEBI:15377"/>
        <dbReference type="ChEBI" id="CHEBI:28938"/>
        <dbReference type="ChEBI" id="CHEBI:29973"/>
        <dbReference type="ChEBI" id="CHEBI:30011"/>
        <dbReference type="EC" id="3.5.1.44"/>
    </reaction>
</comment>
<evidence type="ECO:0000256" key="2">
    <source>
        <dbReference type="ARBA" id="ARBA00048267"/>
    </source>
</evidence>
<comment type="function">
    <text evidence="3">Involved in chemotaxis. Part of a chemotaxis signal transduction system that modulates chemotaxis in response to various stimuli. Catalyzes the demethylation of specific methylglutamate residues introduced into the chemoreceptors (methyl-accepting chemotaxis proteins or MCP) by CheR. Also mediates the irreversible deamidation of specific glutamine residues to glutamic acid.</text>
</comment>
<dbReference type="PIRSF" id="PIRSF000876">
    <property type="entry name" value="RR_chemtxs_CheB"/>
    <property type="match status" value="1"/>
</dbReference>
<dbReference type="EC" id="3.1.1.61" evidence="3"/>
<dbReference type="InterPro" id="IPR000673">
    <property type="entry name" value="Sig_transdc_resp-reg_Me-estase"/>
</dbReference>
<dbReference type="GO" id="GO:0005737">
    <property type="term" value="C:cytoplasm"/>
    <property type="evidence" value="ECO:0007669"/>
    <property type="project" value="UniProtKB-SubCell"/>
</dbReference>
<evidence type="ECO:0000313" key="10">
    <source>
        <dbReference type="Proteomes" id="UP000000503"/>
    </source>
</evidence>
<dbReference type="InterPro" id="IPR035909">
    <property type="entry name" value="CheB_C"/>
</dbReference>
<feature type="domain" description="CheB-type methylesterase" evidence="8">
    <location>
        <begin position="176"/>
        <end position="361"/>
    </location>
</feature>
<dbReference type="GO" id="GO:0000156">
    <property type="term" value="F:phosphorelay response regulator activity"/>
    <property type="evidence" value="ECO:0007669"/>
    <property type="project" value="InterPro"/>
</dbReference>